<keyword evidence="2" id="KW-1185">Reference proteome</keyword>
<gene>
    <name evidence="1" type="ORF">DCS_00295</name>
</gene>
<dbReference type="GeneID" id="63712938"/>
<accession>A0A151GPX2</accession>
<evidence type="ECO:0000313" key="2">
    <source>
        <dbReference type="Proteomes" id="UP000076580"/>
    </source>
</evidence>
<comment type="caution">
    <text evidence="1">The sequence shown here is derived from an EMBL/GenBank/DDBJ whole genome shotgun (WGS) entry which is preliminary data.</text>
</comment>
<sequence>MEMANRPIRWEARVGDWRRRRCMPGAVDGKGSGECRRRDHGLVGDAIVRHEMSNDQRKEEARIGADV</sequence>
<name>A0A151GPX2_DRECN</name>
<dbReference type="EMBL" id="LAYC01000001">
    <property type="protein sequence ID" value="KYK59165.1"/>
    <property type="molecule type" value="Genomic_DNA"/>
</dbReference>
<proteinExistence type="predicted"/>
<dbReference type="RefSeq" id="XP_040658517.1">
    <property type="nucleotide sequence ID" value="XM_040797634.1"/>
</dbReference>
<dbReference type="Proteomes" id="UP000076580">
    <property type="component" value="Chromosome 01"/>
</dbReference>
<dbReference type="InParanoid" id="A0A151GPX2"/>
<evidence type="ECO:0000313" key="1">
    <source>
        <dbReference type="EMBL" id="KYK59165.1"/>
    </source>
</evidence>
<protein>
    <submittedName>
        <fullName evidence="1">Uncharacterized protein</fullName>
    </submittedName>
</protein>
<dbReference type="AlphaFoldDB" id="A0A151GPX2"/>
<reference evidence="1 2" key="1">
    <citation type="journal article" date="2016" name="Sci. Rep.">
        <title>Insights into Adaptations to a Near-Obligate Nematode Endoparasitic Lifestyle from the Finished Genome of Drechmeria coniospora.</title>
        <authorList>
            <person name="Zhang L."/>
            <person name="Zhou Z."/>
            <person name="Guo Q."/>
            <person name="Fokkens L."/>
            <person name="Miskei M."/>
            <person name="Pocsi I."/>
            <person name="Zhang W."/>
            <person name="Chen M."/>
            <person name="Wang L."/>
            <person name="Sun Y."/>
            <person name="Donzelli B.G."/>
            <person name="Gibson D.M."/>
            <person name="Nelson D.R."/>
            <person name="Luo J.G."/>
            <person name="Rep M."/>
            <person name="Liu H."/>
            <person name="Yang S."/>
            <person name="Wang J."/>
            <person name="Krasnoff S.B."/>
            <person name="Xu Y."/>
            <person name="Molnar I."/>
            <person name="Lin M."/>
        </authorList>
    </citation>
    <scope>NUCLEOTIDE SEQUENCE [LARGE SCALE GENOMIC DNA]</scope>
    <source>
        <strain evidence="1 2">ARSEF 6962</strain>
    </source>
</reference>
<organism evidence="1 2">
    <name type="scientific">Drechmeria coniospora</name>
    <name type="common">Nematophagous fungus</name>
    <name type="synonym">Meria coniospora</name>
    <dbReference type="NCBI Taxonomy" id="98403"/>
    <lineage>
        <taxon>Eukaryota</taxon>
        <taxon>Fungi</taxon>
        <taxon>Dikarya</taxon>
        <taxon>Ascomycota</taxon>
        <taxon>Pezizomycotina</taxon>
        <taxon>Sordariomycetes</taxon>
        <taxon>Hypocreomycetidae</taxon>
        <taxon>Hypocreales</taxon>
        <taxon>Ophiocordycipitaceae</taxon>
        <taxon>Drechmeria</taxon>
    </lineage>
</organism>